<dbReference type="EMBL" id="CP136864">
    <property type="protein sequence ID" value="WOJ93681.1"/>
    <property type="molecule type" value="Genomic_DNA"/>
</dbReference>
<accession>A0ABZ0I3R4</accession>
<evidence type="ECO:0000313" key="2">
    <source>
        <dbReference type="Proteomes" id="UP001626537"/>
    </source>
</evidence>
<sequence>MDRLTVTAKLRTPFVSNGSYWTLDALLAAVIFDQCQNVELAHTSVPVRSSNDLFHASAAIIEPVEKDRISFVANLRADHALDPILIAKNKSGKNLHTKLGRTRRRDFGAVMNSYSVISADEICWFCEGDGEEIDRLLQPVSFIGKRRASGFGEVDSWSVEEGDLDGVTGVMGEPLRPVPVELFEGDKESIKVDAAWRPAYWHPANRAICFAPELPL</sequence>
<name>A0ABZ0I3R4_9GAMM</name>
<keyword evidence="2" id="KW-1185">Reference proteome</keyword>
<reference evidence="1 2" key="1">
    <citation type="submission" date="2023-10" db="EMBL/GenBank/DDBJ databases">
        <title>Two novel species belonging to the OM43/NOR5 clade.</title>
        <authorList>
            <person name="Park M."/>
        </authorList>
    </citation>
    <scope>NUCLEOTIDE SEQUENCE [LARGE SCALE GENOMIC DNA]</scope>
    <source>
        <strain evidence="1 2">IMCC43200</strain>
    </source>
</reference>
<evidence type="ECO:0000313" key="1">
    <source>
        <dbReference type="EMBL" id="WOJ93681.1"/>
    </source>
</evidence>
<gene>
    <name evidence="1" type="ORF">R0135_00590</name>
</gene>
<dbReference type="Proteomes" id="UP001626537">
    <property type="component" value="Chromosome"/>
</dbReference>
<organism evidence="1 2">
    <name type="scientific">Congregibacter variabilis</name>
    <dbReference type="NCBI Taxonomy" id="3081200"/>
    <lineage>
        <taxon>Bacteria</taxon>
        <taxon>Pseudomonadati</taxon>
        <taxon>Pseudomonadota</taxon>
        <taxon>Gammaproteobacteria</taxon>
        <taxon>Cellvibrionales</taxon>
        <taxon>Halieaceae</taxon>
        <taxon>Congregibacter</taxon>
    </lineage>
</organism>
<dbReference type="RefSeq" id="WP_407348325.1">
    <property type="nucleotide sequence ID" value="NZ_CP136864.1"/>
</dbReference>
<protein>
    <submittedName>
        <fullName evidence="1">Uncharacterized protein</fullName>
    </submittedName>
</protein>
<proteinExistence type="predicted"/>